<comment type="caution">
    <text evidence="4">The sequence shown here is derived from an EMBL/GenBank/DDBJ whole genome shotgun (WGS) entry which is preliminary data.</text>
</comment>
<feature type="domain" description="Polysaccharide biosynthesis protein CapD-like" evidence="3">
    <location>
        <begin position="278"/>
        <end position="574"/>
    </location>
</feature>
<dbReference type="InterPro" id="IPR003869">
    <property type="entry name" value="Polysac_CapD-like"/>
</dbReference>
<sequence length="638" mass="71028">MNKIIKLSRSSKRLISVFTDCIFIFVAFWSSLFLTTSSGQSQDWRELSILLVCTAPIVLFINVKLGLYRAIIRYLGSKAIIAVALSVASASTVLALNTIVLAIEIPKSMVFVFMNLLFLTIGGSRFLLRFIMFERKKKHKINVLIYGAGATGRELLTALQKGDQYNPVGLIDDNLSSYQINNVKVYSSSALPFIVQKRKVEMVLLAVPAMKKSRRAEIISQLEKLYVEVKSVPRMKDIVIGKARIDELRDVTVNELLGRDTVPPNPDLMHADIKDKVVMVTGAGGSIGSELCRQIMKQQPKSLILFEVSEFNLYSIYEELSKSPKVLAQDIKIHAILGQVQNKQRVYSVLKAFKVETIYHAAAYKHVPIVENNVIEGITNNIFGTLHCAQAAIEAKVSTFVLISTDKAVRPTNTMGTTKRMAELVLQALAEKYQTNEKSTRFCMVRFGNVLGSSGSVVPLFKKQIKSGGPITLTHKQITRYFMTIPEAAQLVIQAGSLGMGGDVFVLDMGKSVKIFDLAYKMIHLSGLHLKHEGNPDGDIEIVETGLRPGEKLYEELLIGDDVIPTGNDRIMSANEAFLPWEELSEVLIELQLACDNFDQERVRQILLTAPTGFKPVDDICDLVYLNNSKNKYLEIAE</sequence>
<dbReference type="OrthoDB" id="9803111at2"/>
<evidence type="ECO:0000256" key="1">
    <source>
        <dbReference type="ARBA" id="ARBA00007430"/>
    </source>
</evidence>
<dbReference type="Proteomes" id="UP000307790">
    <property type="component" value="Unassembled WGS sequence"/>
</dbReference>
<accession>A0A5R9IIH3</accession>
<name>A0A5R9IIH3_9GAMM</name>
<dbReference type="CDD" id="cd05237">
    <property type="entry name" value="UDP_invert_4-6DH_SDR_e"/>
    <property type="match status" value="1"/>
</dbReference>
<dbReference type="Pfam" id="PF02719">
    <property type="entry name" value="Polysacc_synt_2"/>
    <property type="match status" value="1"/>
</dbReference>
<dbReference type="PANTHER" id="PTHR43318:SF1">
    <property type="entry name" value="POLYSACCHARIDE BIOSYNTHESIS PROTEIN EPSC-RELATED"/>
    <property type="match status" value="1"/>
</dbReference>
<feature type="transmembrane region" description="Helical" evidence="2">
    <location>
        <begin position="109"/>
        <end position="128"/>
    </location>
</feature>
<proteinExistence type="inferred from homology"/>
<protein>
    <submittedName>
        <fullName evidence="4">Polysaccharide biosynthesis protein</fullName>
    </submittedName>
</protein>
<feature type="transmembrane region" description="Helical" evidence="2">
    <location>
        <begin position="47"/>
        <end position="67"/>
    </location>
</feature>
<dbReference type="InterPro" id="IPR036291">
    <property type="entry name" value="NAD(P)-bd_dom_sf"/>
</dbReference>
<gene>
    <name evidence="4" type="ORF">FE810_09250</name>
</gene>
<dbReference type="InterPro" id="IPR051203">
    <property type="entry name" value="Polysaccharide_Synthase-Rel"/>
</dbReference>
<comment type="similarity">
    <text evidence="1">Belongs to the polysaccharide synthase family.</text>
</comment>
<evidence type="ECO:0000313" key="5">
    <source>
        <dbReference type="Proteomes" id="UP000307790"/>
    </source>
</evidence>
<dbReference type="EMBL" id="VCBC01000008">
    <property type="protein sequence ID" value="TLU65102.1"/>
    <property type="molecule type" value="Genomic_DNA"/>
</dbReference>
<evidence type="ECO:0000259" key="3">
    <source>
        <dbReference type="Pfam" id="PF02719"/>
    </source>
</evidence>
<dbReference type="AlphaFoldDB" id="A0A5R9IIH3"/>
<dbReference type="PANTHER" id="PTHR43318">
    <property type="entry name" value="UDP-N-ACETYLGLUCOSAMINE 4,6-DEHYDRATASE"/>
    <property type="match status" value="1"/>
</dbReference>
<keyword evidence="2" id="KW-0812">Transmembrane</keyword>
<feature type="transmembrane region" description="Helical" evidence="2">
    <location>
        <begin position="79"/>
        <end position="103"/>
    </location>
</feature>
<reference evidence="4 5" key="1">
    <citation type="submission" date="2019-05" db="EMBL/GenBank/DDBJ databases">
        <title>Genome sequences of Thalassotalea litorea 1K03283.</title>
        <authorList>
            <person name="Zhang D."/>
        </authorList>
    </citation>
    <scope>NUCLEOTIDE SEQUENCE [LARGE SCALE GENOMIC DNA]</scope>
    <source>
        <strain evidence="4 5">MCCC 1K03283</strain>
    </source>
</reference>
<keyword evidence="2" id="KW-0472">Membrane</keyword>
<dbReference type="Gene3D" id="3.40.50.720">
    <property type="entry name" value="NAD(P)-binding Rossmann-like Domain"/>
    <property type="match status" value="2"/>
</dbReference>
<evidence type="ECO:0000256" key="2">
    <source>
        <dbReference type="SAM" id="Phobius"/>
    </source>
</evidence>
<organism evidence="4 5">
    <name type="scientific">Thalassotalea litorea</name>
    <dbReference type="NCBI Taxonomy" id="2020715"/>
    <lineage>
        <taxon>Bacteria</taxon>
        <taxon>Pseudomonadati</taxon>
        <taxon>Pseudomonadota</taxon>
        <taxon>Gammaproteobacteria</taxon>
        <taxon>Alteromonadales</taxon>
        <taxon>Colwelliaceae</taxon>
        <taxon>Thalassotalea</taxon>
    </lineage>
</organism>
<keyword evidence="2" id="KW-1133">Transmembrane helix</keyword>
<dbReference type="Pfam" id="PF13727">
    <property type="entry name" value="CoA_binding_3"/>
    <property type="match status" value="1"/>
</dbReference>
<dbReference type="RefSeq" id="WP_138319772.1">
    <property type="nucleotide sequence ID" value="NZ_VCBC01000008.1"/>
</dbReference>
<keyword evidence="5" id="KW-1185">Reference proteome</keyword>
<dbReference type="SUPFAM" id="SSF51735">
    <property type="entry name" value="NAD(P)-binding Rossmann-fold domains"/>
    <property type="match status" value="2"/>
</dbReference>
<evidence type="ECO:0000313" key="4">
    <source>
        <dbReference type="EMBL" id="TLU65102.1"/>
    </source>
</evidence>
<feature type="transmembrane region" description="Helical" evidence="2">
    <location>
        <begin position="14"/>
        <end position="35"/>
    </location>
</feature>